<organism evidence="1 2">
    <name type="scientific">[Ruminococcus] torques</name>
    <dbReference type="NCBI Taxonomy" id="33039"/>
    <lineage>
        <taxon>Bacteria</taxon>
        <taxon>Bacillati</taxon>
        <taxon>Bacillota</taxon>
        <taxon>Clostridia</taxon>
        <taxon>Lachnospirales</taxon>
        <taxon>Lachnospiraceae</taxon>
        <taxon>Mediterraneibacter</taxon>
    </lineage>
</organism>
<evidence type="ECO:0000313" key="2">
    <source>
        <dbReference type="Proteomes" id="UP000095787"/>
    </source>
</evidence>
<dbReference type="AlphaFoldDB" id="A0A174F126"/>
<dbReference type="RefSeq" id="WP_009243719.1">
    <property type="nucleotide sequence ID" value="NZ_AP028249.1"/>
</dbReference>
<gene>
    <name evidence="1" type="ORF">ERS852456_02546</name>
</gene>
<accession>A0A174F126</accession>
<dbReference type="NCBIfam" id="TIGR02680">
    <property type="entry name" value="TIGR02680 family protein"/>
    <property type="match status" value="1"/>
</dbReference>
<dbReference type="Pfam" id="PF09661">
    <property type="entry name" value="DUF2398"/>
    <property type="match status" value="1"/>
</dbReference>
<reference evidence="1 2" key="1">
    <citation type="submission" date="2015-09" db="EMBL/GenBank/DDBJ databases">
        <authorList>
            <consortium name="Pathogen Informatics"/>
        </authorList>
    </citation>
    <scope>NUCLEOTIDE SEQUENCE [LARGE SCALE GENOMIC DNA]</scope>
    <source>
        <strain evidence="1 2">2789STDY5834841</strain>
    </source>
</reference>
<protein>
    <submittedName>
        <fullName evidence="1">Uncharacterized protein conserved in bacteria</fullName>
    </submittedName>
</protein>
<dbReference type="GeneID" id="97329655"/>
<sequence length="1236" mass="146270">MRALEILLERRWILKSREKELYYQIKDELGTVKKFLMEKLGYQVIVNPYLVKVEKMPATPENWMGIQEFTRKIEYVFFCMILMFLEEKEAEEQFVLSELTEYIQGQYREEQIDWTVYQYRRHLIKVIKYCVNCGILNLNDGSEENFARDDTSEVLYENTGVSRYFMKNFTQDIMGYTTPEDQAEKESLSDSDTVKLKQREVEIKSQLEGLKKNITGKQRQEEEKKEKYQETEQKIQLQFQKNEMLWEEIENSLEYMEEEMAGVPFDEFAFMKKELTEQKGEQYSFQAHSELLKDYMTKVRLGKTTLEEEKGCQERYSRFLQELDSYQEEKNKAEREVLQYENQFHEVKQETIESVYRWEKENAELHLQSDLLQEMAREIEKYTTETDYWNIRGLANGEFERKSQELSGKVLQQSRELSDRRLEKDGICEELEQWKNQKEPEPERSEAVEKNRRLLKEKGIPYLQLYKVIDFDGKLDETQRAYLEEALLHMGILDALIVPEEYREQALALDAGVCDRYIFSDAAYVRNNIMDFLDVDNEEGDILLYQNVSRILTAIGWKEQDEETISESIEKNRTWIDKRGNYGIGIIEGTVTKNYTPCFIGAYAREQYRIKKIQELEAECRRLEDTIQIAEDEITQLKQRKSCLETEWKSFPKEQDLKVAAKELEKKTNILEEIECKVQIQKGIVEKERKSLDAVRLRVQEVCQKCYLPPRLDVFTEAEESLTEYKEELMKVQISYGNYRNGISSAKVQKEYLEGIDADLDDIRYDLNHMIRNEREKRGSLNSVMEQLALTDYEEIRERLEHCIERLEKLPSEIEASVTQSSHLETKEKQFIEKLGDIEVSVGKYRQQKDRFCTAFEMEYQLGYVECPFAVSDDAEERAEKICRMFMGRFGNKRHSEILENLQNVYHMNRGYLLEYQVTLQSLFEELDEESGVFDTSMRRIDISAKYRGITIKFKELIARMKEDAEVQRRLLSDKDRELFEDILANTISKKIRGKIQASKRWVEKMNTLMESMKTSSGLTLSLRWKNKRAEKEEQLDTRELVELLQKDAEIMRPEEAQQLSGHFRSKIEEARKSANDLGNVQSFHAIMRNVLDYRQWFEFQLECQKTGEKKRELTDRVFFTFSGGEKAMSMYVPLFSAVVAKYAGARQDAPYLISLDEAFAGVDEMNIRDMFRLMVKFDFNFMINSQILWGDYDTVPALAIYQLVRPENAKYVTVIRYVWNGNIKSMVTEKDLSHG</sequence>
<dbReference type="Proteomes" id="UP000095787">
    <property type="component" value="Unassembled WGS sequence"/>
</dbReference>
<dbReference type="InterPro" id="IPR013494">
    <property type="entry name" value="CHP02678"/>
</dbReference>
<dbReference type="Pfam" id="PF13558">
    <property type="entry name" value="SbcC_Walker_B"/>
    <property type="match status" value="1"/>
</dbReference>
<dbReference type="InterPro" id="IPR013496">
    <property type="entry name" value="CHP02680"/>
</dbReference>
<proteinExistence type="predicted"/>
<name>A0A174F126_9FIRM</name>
<evidence type="ECO:0000313" key="1">
    <source>
        <dbReference type="EMBL" id="CUO43257.1"/>
    </source>
</evidence>
<dbReference type="EMBL" id="CYZO01000048">
    <property type="protein sequence ID" value="CUO43257.1"/>
    <property type="molecule type" value="Genomic_DNA"/>
</dbReference>